<accession>A0AAV7VF76</accession>
<gene>
    <name evidence="2" type="ORF">NDU88_003350</name>
</gene>
<dbReference type="AlphaFoldDB" id="A0AAV7VF76"/>
<organism evidence="2 3">
    <name type="scientific">Pleurodeles waltl</name>
    <name type="common">Iberian ribbed newt</name>
    <dbReference type="NCBI Taxonomy" id="8319"/>
    <lineage>
        <taxon>Eukaryota</taxon>
        <taxon>Metazoa</taxon>
        <taxon>Chordata</taxon>
        <taxon>Craniata</taxon>
        <taxon>Vertebrata</taxon>
        <taxon>Euteleostomi</taxon>
        <taxon>Amphibia</taxon>
        <taxon>Batrachia</taxon>
        <taxon>Caudata</taxon>
        <taxon>Salamandroidea</taxon>
        <taxon>Salamandridae</taxon>
        <taxon>Pleurodelinae</taxon>
        <taxon>Pleurodeles</taxon>
    </lineage>
</organism>
<evidence type="ECO:0000313" key="3">
    <source>
        <dbReference type="Proteomes" id="UP001066276"/>
    </source>
</evidence>
<feature type="region of interest" description="Disordered" evidence="1">
    <location>
        <begin position="1"/>
        <end position="76"/>
    </location>
</feature>
<proteinExistence type="predicted"/>
<evidence type="ECO:0000256" key="1">
    <source>
        <dbReference type="SAM" id="MobiDB-lite"/>
    </source>
</evidence>
<reference evidence="2" key="1">
    <citation type="journal article" date="2022" name="bioRxiv">
        <title>Sequencing and chromosome-scale assembly of the giantPleurodeles waltlgenome.</title>
        <authorList>
            <person name="Brown T."/>
            <person name="Elewa A."/>
            <person name="Iarovenko S."/>
            <person name="Subramanian E."/>
            <person name="Araus A.J."/>
            <person name="Petzold A."/>
            <person name="Susuki M."/>
            <person name="Suzuki K.-i.T."/>
            <person name="Hayashi T."/>
            <person name="Toyoda A."/>
            <person name="Oliveira C."/>
            <person name="Osipova E."/>
            <person name="Leigh N.D."/>
            <person name="Simon A."/>
            <person name="Yun M.H."/>
        </authorList>
    </citation>
    <scope>NUCLEOTIDE SEQUENCE</scope>
    <source>
        <strain evidence="2">20211129_DDA</strain>
        <tissue evidence="2">Liver</tissue>
    </source>
</reference>
<feature type="compositionally biased region" description="Low complexity" evidence="1">
    <location>
        <begin position="48"/>
        <end position="57"/>
    </location>
</feature>
<dbReference type="EMBL" id="JANPWB010000003">
    <property type="protein sequence ID" value="KAJ1199516.1"/>
    <property type="molecule type" value="Genomic_DNA"/>
</dbReference>
<comment type="caution">
    <text evidence="2">The sequence shown here is derived from an EMBL/GenBank/DDBJ whole genome shotgun (WGS) entry which is preliminary data.</text>
</comment>
<keyword evidence="3" id="KW-1185">Reference proteome</keyword>
<name>A0AAV7VF76_PLEWA</name>
<protein>
    <submittedName>
        <fullName evidence="2">Uncharacterized protein</fullName>
    </submittedName>
</protein>
<feature type="compositionally biased region" description="Basic residues" evidence="1">
    <location>
        <begin position="7"/>
        <end position="16"/>
    </location>
</feature>
<evidence type="ECO:0000313" key="2">
    <source>
        <dbReference type="EMBL" id="KAJ1199516.1"/>
    </source>
</evidence>
<sequence>MLAASPRPRRHAHKSTRAPMPPSGSASHERLSCRQQSRGGTGEEADPRTTPTAAAARTGREPPGGHVSPSVSADTL</sequence>
<dbReference type="Proteomes" id="UP001066276">
    <property type="component" value="Chromosome 2_1"/>
</dbReference>